<reference evidence="1 2" key="1">
    <citation type="submission" date="2024-09" db="EMBL/GenBank/DDBJ databases">
        <authorList>
            <person name="Sun Q."/>
            <person name="Mori K."/>
        </authorList>
    </citation>
    <scope>NUCLEOTIDE SEQUENCE [LARGE SCALE GENOMIC DNA]</scope>
    <source>
        <strain evidence="1 2">CCM 8545</strain>
    </source>
</reference>
<dbReference type="EMBL" id="JBHLXE010000103">
    <property type="protein sequence ID" value="MFC0180503.1"/>
    <property type="molecule type" value="Genomic_DNA"/>
</dbReference>
<name>A0ABV6CBZ4_9GAMM</name>
<gene>
    <name evidence="1" type="ORF">ACFFIT_10500</name>
</gene>
<sequence>MKKETYQFITPADKRTGKDVAKLQKRQVVMNQKKEIYPNRWAKRRIRDWSPITNNYLDKFRIRP</sequence>
<accession>A0ABV6CBZ4</accession>
<organism evidence="1 2">
    <name type="scientific">Thorsellia kenyensis</name>
    <dbReference type="NCBI Taxonomy" id="1549888"/>
    <lineage>
        <taxon>Bacteria</taxon>
        <taxon>Pseudomonadati</taxon>
        <taxon>Pseudomonadota</taxon>
        <taxon>Gammaproteobacteria</taxon>
        <taxon>Enterobacterales</taxon>
        <taxon>Thorselliaceae</taxon>
        <taxon>Thorsellia</taxon>
    </lineage>
</organism>
<proteinExistence type="predicted"/>
<dbReference type="Proteomes" id="UP001589758">
    <property type="component" value="Unassembled WGS sequence"/>
</dbReference>
<protein>
    <submittedName>
        <fullName evidence="1">Uncharacterized protein</fullName>
    </submittedName>
</protein>
<evidence type="ECO:0000313" key="1">
    <source>
        <dbReference type="EMBL" id="MFC0180503.1"/>
    </source>
</evidence>
<evidence type="ECO:0000313" key="2">
    <source>
        <dbReference type="Proteomes" id="UP001589758"/>
    </source>
</evidence>
<keyword evidence="2" id="KW-1185">Reference proteome</keyword>
<comment type="caution">
    <text evidence="1">The sequence shown here is derived from an EMBL/GenBank/DDBJ whole genome shotgun (WGS) entry which is preliminary data.</text>
</comment>
<dbReference type="RefSeq" id="WP_385877622.1">
    <property type="nucleotide sequence ID" value="NZ_JBHLXE010000103.1"/>
</dbReference>